<feature type="domain" description="Methyltransferase" evidence="1">
    <location>
        <begin position="22"/>
        <end position="126"/>
    </location>
</feature>
<dbReference type="OrthoDB" id="9791837at2"/>
<protein>
    <submittedName>
        <fullName evidence="2">Methyltransferase family protein</fullName>
    </submittedName>
</protein>
<keyword evidence="3" id="KW-1185">Reference proteome</keyword>
<dbReference type="GO" id="GO:0032259">
    <property type="term" value="P:methylation"/>
    <property type="evidence" value="ECO:0007669"/>
    <property type="project" value="UniProtKB-KW"/>
</dbReference>
<keyword evidence="2" id="KW-0489">Methyltransferase</keyword>
<dbReference type="CDD" id="cd02440">
    <property type="entry name" value="AdoMet_MTases"/>
    <property type="match status" value="1"/>
</dbReference>
<gene>
    <name evidence="2" type="ORF">C8N29_11167</name>
</gene>
<dbReference type="PANTHER" id="PTHR43861">
    <property type="entry name" value="TRANS-ACONITATE 2-METHYLTRANSFERASE-RELATED"/>
    <property type="match status" value="1"/>
</dbReference>
<dbReference type="EMBL" id="QAON01000011">
    <property type="protein sequence ID" value="PTQ88544.1"/>
    <property type="molecule type" value="Genomic_DNA"/>
</dbReference>
<keyword evidence="2" id="KW-0808">Transferase</keyword>
<sequence length="162" mass="18377">MQSIEELGRYSIIVGYAQYLNAKSVLDVGCGDGNLIRLLPLMESYVGIDMSRIALAKAQEVMDIRPNYCLIEADFDAYVPTNKFDLIVFGESLYYSKHPLQTLVSYQDALAKGGHCVISMYKNLKAPPVWDMVIEIFDIVDETHIQQKNQGWISRLLIPKQK</sequence>
<dbReference type="AlphaFoldDB" id="A0A2T5IXF8"/>
<evidence type="ECO:0000313" key="3">
    <source>
        <dbReference type="Proteomes" id="UP000244223"/>
    </source>
</evidence>
<dbReference type="RefSeq" id="WP_107866181.1">
    <property type="nucleotide sequence ID" value="NZ_QAON01000011.1"/>
</dbReference>
<reference evidence="2 3" key="1">
    <citation type="submission" date="2018-04" db="EMBL/GenBank/DDBJ databases">
        <title>Genomic Encyclopedia of Archaeal and Bacterial Type Strains, Phase II (KMG-II): from individual species to whole genera.</title>
        <authorList>
            <person name="Goeker M."/>
        </authorList>
    </citation>
    <scope>NUCLEOTIDE SEQUENCE [LARGE SCALE GENOMIC DNA]</scope>
    <source>
        <strain evidence="2 3">DSM 5822</strain>
    </source>
</reference>
<name>A0A2T5IXF8_9GAMM</name>
<dbReference type="Gene3D" id="3.40.50.150">
    <property type="entry name" value="Vaccinia Virus protein VP39"/>
    <property type="match status" value="1"/>
</dbReference>
<dbReference type="InterPro" id="IPR025714">
    <property type="entry name" value="Methyltranfer_dom"/>
</dbReference>
<evidence type="ECO:0000313" key="2">
    <source>
        <dbReference type="EMBL" id="PTQ88544.1"/>
    </source>
</evidence>
<dbReference type="InterPro" id="IPR029063">
    <property type="entry name" value="SAM-dependent_MTases_sf"/>
</dbReference>
<dbReference type="SUPFAM" id="SSF53335">
    <property type="entry name" value="S-adenosyl-L-methionine-dependent methyltransferases"/>
    <property type="match status" value="1"/>
</dbReference>
<proteinExistence type="predicted"/>
<accession>A0A2T5IXF8</accession>
<evidence type="ECO:0000259" key="1">
    <source>
        <dbReference type="Pfam" id="PF13847"/>
    </source>
</evidence>
<dbReference type="GO" id="GO:0008168">
    <property type="term" value="F:methyltransferase activity"/>
    <property type="evidence" value="ECO:0007669"/>
    <property type="project" value="UniProtKB-KW"/>
</dbReference>
<organism evidence="2 3">
    <name type="scientific">Agitococcus lubricus</name>
    <dbReference type="NCBI Taxonomy" id="1077255"/>
    <lineage>
        <taxon>Bacteria</taxon>
        <taxon>Pseudomonadati</taxon>
        <taxon>Pseudomonadota</taxon>
        <taxon>Gammaproteobacteria</taxon>
        <taxon>Moraxellales</taxon>
        <taxon>Moraxellaceae</taxon>
        <taxon>Agitococcus</taxon>
    </lineage>
</organism>
<dbReference type="Pfam" id="PF13847">
    <property type="entry name" value="Methyltransf_31"/>
    <property type="match status" value="1"/>
</dbReference>
<comment type="caution">
    <text evidence="2">The sequence shown here is derived from an EMBL/GenBank/DDBJ whole genome shotgun (WGS) entry which is preliminary data.</text>
</comment>
<dbReference type="Proteomes" id="UP000244223">
    <property type="component" value="Unassembled WGS sequence"/>
</dbReference>